<comment type="caution">
    <text evidence="2">The sequence shown here is derived from an EMBL/GenBank/DDBJ whole genome shotgun (WGS) entry which is preliminary data.</text>
</comment>
<name>A0A4R0TTG5_BIFLL</name>
<evidence type="ECO:0000313" key="5">
    <source>
        <dbReference type="Proteomes" id="UP000292260"/>
    </source>
</evidence>
<evidence type="ECO:0008006" key="7">
    <source>
        <dbReference type="Google" id="ProtNLM"/>
    </source>
</evidence>
<dbReference type="NCBIfam" id="TIGR03544">
    <property type="entry name" value="DivI1A_domain"/>
    <property type="match status" value="1"/>
</dbReference>
<dbReference type="Proteomes" id="UP000292260">
    <property type="component" value="Unassembled WGS sequence"/>
</dbReference>
<gene>
    <name evidence="1" type="ORF">MCC10043_1042</name>
    <name evidence="2" type="ORF">MCC10070_1037</name>
    <name evidence="3" type="ORF">MCC10116_1207</name>
</gene>
<proteinExistence type="predicted"/>
<protein>
    <recommendedName>
        <fullName evidence="7">Cell division protein DivIVA</fullName>
    </recommendedName>
</protein>
<sequence>MAYPMFPLVSAPASYMPVPVDLVLRLASFTLAHPEDTGGLTADEVRHLNLPCGSYGYESEAVDDWLDELADQLEERR</sequence>
<dbReference type="InterPro" id="IPR019933">
    <property type="entry name" value="DivIVA_domain"/>
</dbReference>
<evidence type="ECO:0000313" key="2">
    <source>
        <dbReference type="EMBL" id="TCE85971.1"/>
    </source>
</evidence>
<evidence type="ECO:0000313" key="3">
    <source>
        <dbReference type="EMBL" id="TCF63935.1"/>
    </source>
</evidence>
<evidence type="ECO:0000313" key="4">
    <source>
        <dbReference type="Proteomes" id="UP000291814"/>
    </source>
</evidence>
<dbReference type="AlphaFoldDB" id="A0A4R0TTG5"/>
<evidence type="ECO:0000313" key="1">
    <source>
        <dbReference type="EMBL" id="TCE40636.1"/>
    </source>
</evidence>
<evidence type="ECO:0000313" key="6">
    <source>
        <dbReference type="Proteomes" id="UP000292787"/>
    </source>
</evidence>
<dbReference type="EMBL" id="SHQU01000024">
    <property type="protein sequence ID" value="TCE40636.1"/>
    <property type="molecule type" value="Genomic_DNA"/>
</dbReference>
<dbReference type="Proteomes" id="UP000292787">
    <property type="component" value="Unassembled WGS sequence"/>
</dbReference>
<accession>A0A4R0TTG5</accession>
<dbReference type="EMBL" id="SHTF01000016">
    <property type="protein sequence ID" value="TCF63935.1"/>
    <property type="molecule type" value="Genomic_DNA"/>
</dbReference>
<dbReference type="Proteomes" id="UP000291814">
    <property type="component" value="Unassembled WGS sequence"/>
</dbReference>
<reference evidence="4 5" key="1">
    <citation type="journal article" date="2018" name="Sci. Rep.">
        <title>Genomic diversity and distribution of Bifidobacterium longum subsp. longum across the human lifespan.</title>
        <authorList>
            <person name="Odamaki T."/>
            <person name="Bottacini F."/>
            <person name="Kato K."/>
            <person name="Mitsuyama E."/>
            <person name="Yoshida K."/>
            <person name="Horigome A."/>
            <person name="Xiao J.Z."/>
            <person name="van Sinderen D."/>
        </authorList>
    </citation>
    <scope>NUCLEOTIDE SEQUENCE [LARGE SCALE GENOMIC DNA]</scope>
    <source>
        <strain evidence="1 5">MCC10043</strain>
        <strain evidence="2 4">MCC10070</strain>
        <strain evidence="3 6">MCC10116</strain>
    </source>
</reference>
<dbReference type="RefSeq" id="WP_131206021.1">
    <property type="nucleotide sequence ID" value="NZ_CABWJY010000025.1"/>
</dbReference>
<reference evidence="2" key="2">
    <citation type="submission" date="2019-02" db="EMBL/GenBank/DDBJ databases">
        <authorList>
            <person name="Odamaki T."/>
        </authorList>
    </citation>
    <scope>NUCLEOTIDE SEQUENCE</scope>
    <source>
        <strain evidence="1">MCC10043</strain>
        <strain evidence="2">MCC10070</strain>
        <strain evidence="3">MCC10116</strain>
    </source>
</reference>
<dbReference type="EMBL" id="SHRR01000015">
    <property type="protein sequence ID" value="TCE85971.1"/>
    <property type="molecule type" value="Genomic_DNA"/>
</dbReference>
<organism evidence="2 4">
    <name type="scientific">Bifidobacterium longum subsp. longum</name>
    <dbReference type="NCBI Taxonomy" id="1679"/>
    <lineage>
        <taxon>Bacteria</taxon>
        <taxon>Bacillati</taxon>
        <taxon>Actinomycetota</taxon>
        <taxon>Actinomycetes</taxon>
        <taxon>Bifidobacteriales</taxon>
        <taxon>Bifidobacteriaceae</taxon>
        <taxon>Bifidobacterium</taxon>
    </lineage>
</organism>